<evidence type="ECO:0000259" key="1">
    <source>
        <dbReference type="PROSITE" id="PS51827"/>
    </source>
</evidence>
<dbReference type="EMBL" id="MT663534">
    <property type="protein sequence ID" value="QOI90219.1"/>
    <property type="molecule type" value="Genomic_DNA"/>
</dbReference>
<reference evidence="2" key="1">
    <citation type="submission" date="2020-06" db="EMBL/GenBank/DDBJ databases">
        <title>Lateral gene transfer of anion-conducting channel rhodopsins between green algae and giant viruses.</title>
        <authorList>
            <person name="Rozenberg A."/>
            <person name="Oppermann J."/>
            <person name="Wietek J."/>
            <person name="Fernandez Lahore R.G."/>
            <person name="Sandaa R.-A."/>
            <person name="Bratbak G."/>
            <person name="Hegemann P."/>
            <person name="Beja O."/>
        </authorList>
    </citation>
    <scope>NUCLEOTIDE SEQUENCE</scope>
    <source>
        <strain evidence="2">01B</strain>
    </source>
</reference>
<evidence type="ECO:0000313" key="3">
    <source>
        <dbReference type="Proteomes" id="UP001162120"/>
    </source>
</evidence>
<organism evidence="2 3">
    <name type="scientific">Pyramimonas orientalis virus 01B</name>
    <dbReference type="NCBI Taxonomy" id="3134525"/>
    <lineage>
        <taxon>Viruses</taxon>
        <taxon>Varidnaviria</taxon>
        <taxon>Bamfordvirae</taxon>
        <taxon>Nucleocytoviricota</taxon>
        <taxon>Megaviricetes</taxon>
        <taxon>Imitervirales</taxon>
        <taxon>Allomimiviridae</taxon>
        <taxon>Heliosvirus</taxon>
        <taxon>Heliosvirus raunefjordenense</taxon>
    </lineage>
</organism>
<feature type="domain" description="XRN2-binding (XTBD)" evidence="1">
    <location>
        <begin position="13"/>
        <end position="74"/>
    </location>
</feature>
<protein>
    <recommendedName>
        <fullName evidence="1">XRN2-binding (XTBD) domain-containing protein</fullName>
    </recommendedName>
</protein>
<gene>
    <name evidence="2" type="ORF">HWQ62_00082</name>
</gene>
<keyword evidence="3" id="KW-1185">Reference proteome</keyword>
<sequence length="74" mass="9080">MALSGYRHKQYMVYLTKDETETTNSYNTRLWFVLRNMNKHPYDDLVIMSKYYYNSVFKGMQYPTSIEEKLKEYL</sequence>
<name>A0A7L9AXE7_9VIRU</name>
<dbReference type="Proteomes" id="UP001162120">
    <property type="component" value="Segment"/>
</dbReference>
<dbReference type="Pfam" id="PF11952">
    <property type="entry name" value="XTBD"/>
    <property type="match status" value="1"/>
</dbReference>
<dbReference type="InterPro" id="IPR021859">
    <property type="entry name" value="XTBD"/>
</dbReference>
<evidence type="ECO:0000313" key="2">
    <source>
        <dbReference type="EMBL" id="QOI90219.1"/>
    </source>
</evidence>
<accession>A0A7L9AXE7</accession>
<dbReference type="PROSITE" id="PS51827">
    <property type="entry name" value="XTBD"/>
    <property type="match status" value="1"/>
</dbReference>
<proteinExistence type="predicted"/>